<accession>A0A7W8QF86</accession>
<comment type="caution">
    <text evidence="2">The sequence shown here is derived from an EMBL/GenBank/DDBJ whole genome shotgun (WGS) entry which is preliminary data.</text>
</comment>
<keyword evidence="3" id="KW-1185">Reference proteome</keyword>
<reference evidence="2 3" key="1">
    <citation type="submission" date="2020-08" db="EMBL/GenBank/DDBJ databases">
        <title>Genomic Encyclopedia of Type Strains, Phase IV (KMG-V): Genome sequencing to study the core and pangenomes of soil and plant-associated prokaryotes.</title>
        <authorList>
            <person name="Whitman W."/>
        </authorList>
    </citation>
    <scope>NUCLEOTIDE SEQUENCE [LARGE SCALE GENOMIC DNA]</scope>
    <source>
        <strain evidence="2 3">JPY158</strain>
    </source>
</reference>
<organism evidence="2 3">
    <name type="scientific">Paraburkholderia atlantica</name>
    <dbReference type="NCBI Taxonomy" id="2654982"/>
    <lineage>
        <taxon>Bacteria</taxon>
        <taxon>Pseudomonadati</taxon>
        <taxon>Pseudomonadota</taxon>
        <taxon>Betaproteobacteria</taxon>
        <taxon>Burkholderiales</taxon>
        <taxon>Burkholderiaceae</taxon>
        <taxon>Paraburkholderia</taxon>
    </lineage>
</organism>
<dbReference type="Gene3D" id="3.30.450.40">
    <property type="match status" value="1"/>
</dbReference>
<evidence type="ECO:0000313" key="3">
    <source>
        <dbReference type="Proteomes" id="UP000592780"/>
    </source>
</evidence>
<proteinExistence type="predicted"/>
<dbReference type="AlphaFoldDB" id="A0A7W8QF86"/>
<evidence type="ECO:0000259" key="1">
    <source>
        <dbReference type="PROSITE" id="PS51078"/>
    </source>
</evidence>
<gene>
    <name evidence="2" type="ORF">HDG40_007334</name>
</gene>
<sequence>MKKTIARVRRQGWAIVDQELEGGLFPLSTQIHDRHGRVIAAMNISGNAQLYSAEHRPKKERSSSTIG</sequence>
<dbReference type="EMBL" id="JACHDD010000019">
    <property type="protein sequence ID" value="MBB5429139.1"/>
    <property type="molecule type" value="Genomic_DNA"/>
</dbReference>
<dbReference type="PROSITE" id="PS51078">
    <property type="entry name" value="ICLR_ED"/>
    <property type="match status" value="1"/>
</dbReference>
<protein>
    <submittedName>
        <fullName evidence="2">DNA-binding IclR family transcriptional regulator</fullName>
    </submittedName>
</protein>
<keyword evidence="2" id="KW-0238">DNA-binding</keyword>
<dbReference type="GO" id="GO:0003677">
    <property type="term" value="F:DNA binding"/>
    <property type="evidence" value="ECO:0007669"/>
    <property type="project" value="UniProtKB-KW"/>
</dbReference>
<dbReference type="Proteomes" id="UP000592780">
    <property type="component" value="Unassembled WGS sequence"/>
</dbReference>
<evidence type="ECO:0000313" key="2">
    <source>
        <dbReference type="EMBL" id="MBB5429139.1"/>
    </source>
</evidence>
<dbReference type="InterPro" id="IPR014757">
    <property type="entry name" value="Tscrpt_reg_IclR_C"/>
</dbReference>
<dbReference type="Pfam" id="PF01614">
    <property type="entry name" value="IclR_C"/>
    <property type="match status" value="1"/>
</dbReference>
<name>A0A7W8QF86_PARAM</name>
<feature type="domain" description="IclR-ED" evidence="1">
    <location>
        <begin position="1"/>
        <end position="67"/>
    </location>
</feature>
<dbReference type="InterPro" id="IPR029016">
    <property type="entry name" value="GAF-like_dom_sf"/>
</dbReference>
<dbReference type="SUPFAM" id="SSF55781">
    <property type="entry name" value="GAF domain-like"/>
    <property type="match status" value="1"/>
</dbReference>